<dbReference type="AlphaFoldDB" id="A0A934MDT5"/>
<dbReference type="PANTHER" id="PTHR30006">
    <property type="entry name" value="THIAMINE-BINDING PERIPLASMIC PROTEIN-RELATED"/>
    <property type="match status" value="1"/>
</dbReference>
<dbReference type="GO" id="GO:0015888">
    <property type="term" value="P:thiamine transport"/>
    <property type="evidence" value="ECO:0007669"/>
    <property type="project" value="TreeGrafter"/>
</dbReference>
<dbReference type="GO" id="GO:0030288">
    <property type="term" value="C:outer membrane-bounded periplasmic space"/>
    <property type="evidence" value="ECO:0007669"/>
    <property type="project" value="TreeGrafter"/>
</dbReference>
<dbReference type="PRINTS" id="PR00909">
    <property type="entry name" value="SPERMDNBNDNG"/>
</dbReference>
<name>A0A934MDT5_9HYPH</name>
<gene>
    <name evidence="3" type="ORF">JCR33_13560</name>
</gene>
<dbReference type="InterPro" id="IPR006059">
    <property type="entry name" value="SBP"/>
</dbReference>
<dbReference type="Gene3D" id="3.40.190.10">
    <property type="entry name" value="Periplasmic binding protein-like II"/>
    <property type="match status" value="2"/>
</dbReference>
<dbReference type="SUPFAM" id="SSF53850">
    <property type="entry name" value="Periplasmic binding protein-like II"/>
    <property type="match status" value="1"/>
</dbReference>
<dbReference type="InterPro" id="IPR001188">
    <property type="entry name" value="Sperm_putr-bd"/>
</dbReference>
<proteinExistence type="predicted"/>
<dbReference type="PANTHER" id="PTHR30006:SF2">
    <property type="entry name" value="ABC TRANSPORTER SUBSTRATE-BINDING PROTEIN"/>
    <property type="match status" value="1"/>
</dbReference>
<comment type="caution">
    <text evidence="3">The sequence shown here is derived from an EMBL/GenBank/DDBJ whole genome shotgun (WGS) entry which is preliminary data.</text>
</comment>
<reference evidence="3" key="1">
    <citation type="submission" date="2020-12" db="EMBL/GenBank/DDBJ databases">
        <title>Bacterial taxonomy.</title>
        <authorList>
            <person name="Pan X."/>
        </authorList>
    </citation>
    <scope>NUCLEOTIDE SEQUENCE</scope>
    <source>
        <strain evidence="3">B2012</strain>
    </source>
</reference>
<accession>A0A934MDT5</accession>
<keyword evidence="1" id="KW-0732">Signal</keyword>
<dbReference type="Proteomes" id="UP000609531">
    <property type="component" value="Unassembled WGS sequence"/>
</dbReference>
<evidence type="ECO:0000256" key="1">
    <source>
        <dbReference type="ARBA" id="ARBA00022729"/>
    </source>
</evidence>
<keyword evidence="4" id="KW-1185">Reference proteome</keyword>
<dbReference type="GO" id="GO:0030975">
    <property type="term" value="F:thiamine binding"/>
    <property type="evidence" value="ECO:0007669"/>
    <property type="project" value="TreeGrafter"/>
</dbReference>
<dbReference type="RefSeq" id="WP_211110278.1">
    <property type="nucleotide sequence ID" value="NZ_JAEKJA010000010.1"/>
</dbReference>
<dbReference type="GO" id="GO:0030976">
    <property type="term" value="F:thiamine pyrophosphate binding"/>
    <property type="evidence" value="ECO:0007669"/>
    <property type="project" value="TreeGrafter"/>
</dbReference>
<dbReference type="CDD" id="cd13589">
    <property type="entry name" value="PBP2_polyamine_RpCGA009"/>
    <property type="match status" value="1"/>
</dbReference>
<evidence type="ECO:0000313" key="4">
    <source>
        <dbReference type="Proteomes" id="UP000609531"/>
    </source>
</evidence>
<evidence type="ECO:0000256" key="2">
    <source>
        <dbReference type="ARBA" id="ARBA00022764"/>
    </source>
</evidence>
<dbReference type="GO" id="GO:0019808">
    <property type="term" value="F:polyamine binding"/>
    <property type="evidence" value="ECO:0007669"/>
    <property type="project" value="InterPro"/>
</dbReference>
<evidence type="ECO:0000313" key="3">
    <source>
        <dbReference type="EMBL" id="MBJ3776727.1"/>
    </source>
</evidence>
<dbReference type="EMBL" id="JAEKJA010000010">
    <property type="protein sequence ID" value="MBJ3776727.1"/>
    <property type="molecule type" value="Genomic_DNA"/>
</dbReference>
<keyword evidence="2" id="KW-0574">Periplasm</keyword>
<dbReference type="GO" id="GO:0015846">
    <property type="term" value="P:polyamine transport"/>
    <property type="evidence" value="ECO:0007669"/>
    <property type="project" value="InterPro"/>
</dbReference>
<organism evidence="3 4">
    <name type="scientific">Acuticoccus mangrovi</name>
    <dbReference type="NCBI Taxonomy" id="2796142"/>
    <lineage>
        <taxon>Bacteria</taxon>
        <taxon>Pseudomonadati</taxon>
        <taxon>Pseudomonadota</taxon>
        <taxon>Alphaproteobacteria</taxon>
        <taxon>Hyphomicrobiales</taxon>
        <taxon>Amorphaceae</taxon>
        <taxon>Acuticoccus</taxon>
    </lineage>
</organism>
<dbReference type="Pfam" id="PF13416">
    <property type="entry name" value="SBP_bac_8"/>
    <property type="match status" value="1"/>
</dbReference>
<protein>
    <submittedName>
        <fullName evidence="3">ABC transporter substrate-binding protein</fullName>
    </submittedName>
</protein>
<sequence>MVALGLGALASPAVLSRRSWADAAGGVATGPLEDELIFACTGGVMQKIMEEDIIPPFAEKHGVNIIYVPSPSSQNLAKLRTQRSSPSIDVIWLAGATTFQAIDDDVLADYDPERIPNAANVYPNLATESKVLPVGQNVIGLLYNGDILSEKGFDAPTSWWDMWDPKYKQHTGMLNINSTSTIGTVSLIAKILSGDPYDFDAAFAKFAELMPNVYDFFSASGEMDALAQEGLLWVWSHAAGRAMFHRKSGFPVRFVAPKEGAVGYSSSVAVVKNGPHPNVAHAWVNYLLSTDVQEKIALKAGYAPVVPGVTIPADVKEFFPDLDTIFFPDYRKLTAVLPELVDRWNREVER</sequence>